<reference evidence="3 4" key="1">
    <citation type="submission" date="2024-08" db="EMBL/GenBank/DDBJ databases">
        <authorList>
            <person name="Cucini C."/>
            <person name="Frati F."/>
        </authorList>
    </citation>
    <scope>NUCLEOTIDE SEQUENCE [LARGE SCALE GENOMIC DNA]</scope>
</reference>
<dbReference type="Proteomes" id="UP001642540">
    <property type="component" value="Unassembled WGS sequence"/>
</dbReference>
<feature type="compositionally biased region" description="Polar residues" evidence="1">
    <location>
        <begin position="97"/>
        <end position="106"/>
    </location>
</feature>
<keyword evidence="4" id="KW-1185">Reference proteome</keyword>
<organism evidence="3 4">
    <name type="scientific">Orchesella dallaii</name>
    <dbReference type="NCBI Taxonomy" id="48710"/>
    <lineage>
        <taxon>Eukaryota</taxon>
        <taxon>Metazoa</taxon>
        <taxon>Ecdysozoa</taxon>
        <taxon>Arthropoda</taxon>
        <taxon>Hexapoda</taxon>
        <taxon>Collembola</taxon>
        <taxon>Entomobryomorpha</taxon>
        <taxon>Entomobryoidea</taxon>
        <taxon>Orchesellidae</taxon>
        <taxon>Orchesellinae</taxon>
        <taxon>Orchesella</taxon>
    </lineage>
</organism>
<feature type="region of interest" description="Disordered" evidence="1">
    <location>
        <begin position="1"/>
        <end position="57"/>
    </location>
</feature>
<keyword evidence="2" id="KW-0472">Membrane</keyword>
<sequence length="442" mass="49235">MDESNKSPHRVPGDGGAGGSPNKPKNWVNFTDEGENGPATLDGSDNKDDDDEFMGNNESVHHPAVIEPSIEIHSPSATNSTNHNSSNKSSINHPLSAATTTTRPDGTIIHTGQLQNVELQNSTDAINKTTNNVYGGGGSTSYNNGNRRNNSGFTNGDVIVSILPVNTKWPWVTPASFRPELVPEELMVPGLTLTVEEYVHAMEILTSDFRFNAYTICYKRLLAAWLSTAFFILLIILFSGVVGIQLFALGISWLIINAVAVFLCMYIKIKINQGLERCMGKVNKLLIKHKLIVGLDDRGRISCHKVHLCFIYFDPNDCVKRLEQMLESSGGDRQRVQHHLDASDVEIVISGAQNTTRIPRKQRGETLFLRYVQRWAKDFLRRRLDWTVGEGGENPSAPRHLTSALCPCQYVEEYLRHKPVSQGEGNWTWWIPCIPQPQQTAS</sequence>
<dbReference type="PANTHER" id="PTHR31193:SF1">
    <property type="entry name" value="TRANSMEMBRANE PROTEIN 268"/>
    <property type="match status" value="1"/>
</dbReference>
<dbReference type="InterPro" id="IPR028054">
    <property type="entry name" value="DUF4481"/>
</dbReference>
<dbReference type="PANTHER" id="PTHR31193">
    <property type="entry name" value="TRANSMEMBRANE PROTEIN C9ORF91"/>
    <property type="match status" value="1"/>
</dbReference>
<feature type="transmembrane region" description="Helical" evidence="2">
    <location>
        <begin position="221"/>
        <end position="241"/>
    </location>
</feature>
<dbReference type="EMBL" id="CAXLJM020000160">
    <property type="protein sequence ID" value="CAL8143611.1"/>
    <property type="molecule type" value="Genomic_DNA"/>
</dbReference>
<proteinExistence type="predicted"/>
<comment type="caution">
    <text evidence="3">The sequence shown here is derived from an EMBL/GenBank/DDBJ whole genome shotgun (WGS) entry which is preliminary data.</text>
</comment>
<feature type="compositionally biased region" description="Low complexity" evidence="1">
    <location>
        <begin position="74"/>
        <end position="93"/>
    </location>
</feature>
<name>A0ABP1S4J9_9HEXA</name>
<evidence type="ECO:0000256" key="2">
    <source>
        <dbReference type="SAM" id="Phobius"/>
    </source>
</evidence>
<dbReference type="Pfam" id="PF14800">
    <property type="entry name" value="DUF4481"/>
    <property type="match status" value="1"/>
</dbReference>
<feature type="transmembrane region" description="Helical" evidence="2">
    <location>
        <begin position="247"/>
        <end position="267"/>
    </location>
</feature>
<protein>
    <recommendedName>
        <fullName evidence="5">Transmembrane protein</fullName>
    </recommendedName>
</protein>
<evidence type="ECO:0008006" key="5">
    <source>
        <dbReference type="Google" id="ProtNLM"/>
    </source>
</evidence>
<accession>A0ABP1S4J9</accession>
<gene>
    <name evidence="3" type="ORF">ODALV1_LOCUS29741</name>
</gene>
<evidence type="ECO:0000256" key="1">
    <source>
        <dbReference type="SAM" id="MobiDB-lite"/>
    </source>
</evidence>
<feature type="region of interest" description="Disordered" evidence="1">
    <location>
        <begin position="74"/>
        <end position="106"/>
    </location>
</feature>
<keyword evidence="2" id="KW-1133">Transmembrane helix</keyword>
<evidence type="ECO:0000313" key="4">
    <source>
        <dbReference type="Proteomes" id="UP001642540"/>
    </source>
</evidence>
<keyword evidence="2" id="KW-0812">Transmembrane</keyword>
<evidence type="ECO:0000313" key="3">
    <source>
        <dbReference type="EMBL" id="CAL8143611.1"/>
    </source>
</evidence>